<gene>
    <name evidence="2" type="ORF">CHIRRI_LOCUS9136</name>
</gene>
<reference evidence="2" key="1">
    <citation type="submission" date="2022-01" db="EMBL/GenBank/DDBJ databases">
        <authorList>
            <person name="King R."/>
        </authorList>
    </citation>
    <scope>NUCLEOTIDE SEQUENCE</scope>
</reference>
<sequence length="88" mass="9962">MKLFCALFVVISTLLVTEALGESFLKRIFASSGYQNGVSYQNFNYETTTKKVKVEKQRGRSFKEICRAVNPAPYSFPNKIPYPSVPIC</sequence>
<dbReference type="AlphaFoldDB" id="A0A9N9WUV5"/>
<feature type="signal peptide" evidence="1">
    <location>
        <begin position="1"/>
        <end position="21"/>
    </location>
</feature>
<dbReference type="Proteomes" id="UP001153620">
    <property type="component" value="Chromosome 3"/>
</dbReference>
<accession>A0A9N9WUV5</accession>
<reference evidence="2" key="2">
    <citation type="submission" date="2022-10" db="EMBL/GenBank/DDBJ databases">
        <authorList>
            <consortium name="ENA_rothamsted_submissions"/>
            <consortium name="culmorum"/>
            <person name="King R."/>
        </authorList>
    </citation>
    <scope>NUCLEOTIDE SEQUENCE</scope>
</reference>
<evidence type="ECO:0000256" key="1">
    <source>
        <dbReference type="SAM" id="SignalP"/>
    </source>
</evidence>
<evidence type="ECO:0000313" key="3">
    <source>
        <dbReference type="Proteomes" id="UP001153620"/>
    </source>
</evidence>
<dbReference type="EMBL" id="OU895879">
    <property type="protein sequence ID" value="CAG9806275.1"/>
    <property type="molecule type" value="Genomic_DNA"/>
</dbReference>
<protein>
    <submittedName>
        <fullName evidence="2">Uncharacterized protein</fullName>
    </submittedName>
</protein>
<organism evidence="2 3">
    <name type="scientific">Chironomus riparius</name>
    <dbReference type="NCBI Taxonomy" id="315576"/>
    <lineage>
        <taxon>Eukaryota</taxon>
        <taxon>Metazoa</taxon>
        <taxon>Ecdysozoa</taxon>
        <taxon>Arthropoda</taxon>
        <taxon>Hexapoda</taxon>
        <taxon>Insecta</taxon>
        <taxon>Pterygota</taxon>
        <taxon>Neoptera</taxon>
        <taxon>Endopterygota</taxon>
        <taxon>Diptera</taxon>
        <taxon>Nematocera</taxon>
        <taxon>Chironomoidea</taxon>
        <taxon>Chironomidae</taxon>
        <taxon>Chironominae</taxon>
        <taxon>Chironomus</taxon>
    </lineage>
</organism>
<evidence type="ECO:0000313" key="2">
    <source>
        <dbReference type="EMBL" id="CAG9806275.1"/>
    </source>
</evidence>
<name>A0A9N9WUV5_9DIPT</name>
<feature type="chain" id="PRO_5040371828" evidence="1">
    <location>
        <begin position="22"/>
        <end position="88"/>
    </location>
</feature>
<proteinExistence type="predicted"/>
<dbReference type="OrthoDB" id="7764325at2759"/>
<keyword evidence="3" id="KW-1185">Reference proteome</keyword>
<keyword evidence="1" id="KW-0732">Signal</keyword>